<dbReference type="InterPro" id="IPR005829">
    <property type="entry name" value="Sugar_transporter_CS"/>
</dbReference>
<accession>A0A7H8QPM7</accession>
<dbReference type="AlphaFoldDB" id="A0A7H8QPM7"/>
<dbReference type="SUPFAM" id="SSF103473">
    <property type="entry name" value="MFS general substrate transporter"/>
    <property type="match status" value="1"/>
</dbReference>
<dbReference type="PANTHER" id="PTHR23502:SF60">
    <property type="entry name" value="MAJOR FACILITATOR SUPERFAMILY (MFS) PROFILE DOMAIN-CONTAINING PROTEIN-RELATED"/>
    <property type="match status" value="1"/>
</dbReference>
<feature type="transmembrane region" description="Helical" evidence="6">
    <location>
        <begin position="326"/>
        <end position="346"/>
    </location>
</feature>
<evidence type="ECO:0000256" key="6">
    <source>
        <dbReference type="SAM" id="Phobius"/>
    </source>
</evidence>
<feature type="domain" description="Major facilitator superfamily (MFS) profile" evidence="7">
    <location>
        <begin position="59"/>
        <end position="490"/>
    </location>
</feature>
<sequence length="499" mass="53921">MEAETKNDLGVDEKRLHDDEQNEKAAEAAVLATPTKIAWDGPEDPSNPLNWPSSRKISIGIIISLGQLVCLMTTSIVAPALPQIAKDLGLGASETQMSFSIFVLGQGIGSLFIGPLSEVFGRKPLWVSCTFFFILWNSLCPVGKSKVMLIIGRVLSGAGGSCGVILSGPIMADMYPKKDRGKSLAIASLFPYLGPALGPIVGGLVSQHVSWPWLFWVMSIFSAVIVIAGMLIIRESYKPIILKHKADRLRTQGVMEAADAESSPQSLLSKIGVSLSRPLRLLATRLVVQLLALILGLAFGTYVLVLSFFARVFIDQYDQSATSSSLQYIAIALGCTLSTQTGGRLMDFIYARLHTRQPEGAPALPEFRVPILLIGGLLLPAGLFWLGWSAQGHAHWIMVDIGALIFTAGDFLASQAALAYILDEFPTHAASAGAASRIVSNILGFTFPLFAPQLYDRLGYGWGNSLLALIWIVVALPVSLAIWFWGNKIRRVGKSKKDE</sequence>
<dbReference type="PROSITE" id="PS00216">
    <property type="entry name" value="SUGAR_TRANSPORT_1"/>
    <property type="match status" value="1"/>
</dbReference>
<dbReference type="PROSITE" id="PS50850">
    <property type="entry name" value="MFS"/>
    <property type="match status" value="1"/>
</dbReference>
<feature type="transmembrane region" description="Helical" evidence="6">
    <location>
        <begin position="125"/>
        <end position="144"/>
    </location>
</feature>
<dbReference type="EMBL" id="CP055899">
    <property type="protein sequence ID" value="QKX55914.1"/>
    <property type="molecule type" value="Genomic_DNA"/>
</dbReference>
<keyword evidence="9" id="KW-1185">Reference proteome</keyword>
<feature type="transmembrane region" description="Helical" evidence="6">
    <location>
        <begin position="434"/>
        <end position="454"/>
    </location>
</feature>
<dbReference type="Proteomes" id="UP000509510">
    <property type="component" value="Chromosome II"/>
</dbReference>
<reference evidence="9" key="1">
    <citation type="submission" date="2020-06" db="EMBL/GenBank/DDBJ databases">
        <title>A chromosome-scale genome assembly of Talaromyces rugulosus W13939.</title>
        <authorList>
            <person name="Wang B."/>
            <person name="Guo L."/>
            <person name="Ye K."/>
            <person name="Wang L."/>
        </authorList>
    </citation>
    <scope>NUCLEOTIDE SEQUENCE [LARGE SCALE GENOMIC DNA]</scope>
    <source>
        <strain evidence="9">W13939</strain>
    </source>
</reference>
<keyword evidence="2 6" id="KW-0812">Transmembrane</keyword>
<protein>
    <recommendedName>
        <fullName evidence="7">Major facilitator superfamily (MFS) profile domain-containing protein</fullName>
    </recommendedName>
</protein>
<dbReference type="InterPro" id="IPR011701">
    <property type="entry name" value="MFS"/>
</dbReference>
<dbReference type="InterPro" id="IPR020846">
    <property type="entry name" value="MFS_dom"/>
</dbReference>
<gene>
    <name evidence="8" type="ORF">TRUGW13939_03013</name>
</gene>
<evidence type="ECO:0000256" key="4">
    <source>
        <dbReference type="ARBA" id="ARBA00023136"/>
    </source>
</evidence>
<feature type="transmembrane region" description="Helical" evidence="6">
    <location>
        <begin position="211"/>
        <end position="233"/>
    </location>
</feature>
<dbReference type="GO" id="GO:0016020">
    <property type="term" value="C:membrane"/>
    <property type="evidence" value="ECO:0007669"/>
    <property type="project" value="UniProtKB-SubCell"/>
</dbReference>
<keyword evidence="4 6" id="KW-0472">Membrane</keyword>
<dbReference type="InterPro" id="IPR036259">
    <property type="entry name" value="MFS_trans_sf"/>
</dbReference>
<dbReference type="GO" id="GO:0140115">
    <property type="term" value="P:export across plasma membrane"/>
    <property type="evidence" value="ECO:0007669"/>
    <property type="project" value="UniProtKB-ARBA"/>
</dbReference>
<evidence type="ECO:0000256" key="5">
    <source>
        <dbReference type="SAM" id="MobiDB-lite"/>
    </source>
</evidence>
<dbReference type="OrthoDB" id="6770063at2759"/>
<evidence type="ECO:0000259" key="7">
    <source>
        <dbReference type="PROSITE" id="PS50850"/>
    </source>
</evidence>
<evidence type="ECO:0000256" key="2">
    <source>
        <dbReference type="ARBA" id="ARBA00022692"/>
    </source>
</evidence>
<feature type="transmembrane region" description="Helical" evidence="6">
    <location>
        <begin position="394"/>
        <end position="422"/>
    </location>
</feature>
<feature type="region of interest" description="Disordered" evidence="5">
    <location>
        <begin position="1"/>
        <end position="25"/>
    </location>
</feature>
<dbReference type="KEGG" id="trg:TRUGW13939_03013"/>
<dbReference type="RefSeq" id="XP_035342092.1">
    <property type="nucleotide sequence ID" value="XM_035486199.1"/>
</dbReference>
<feature type="transmembrane region" description="Helical" evidence="6">
    <location>
        <begin position="367"/>
        <end position="388"/>
    </location>
</feature>
<evidence type="ECO:0000256" key="3">
    <source>
        <dbReference type="ARBA" id="ARBA00022989"/>
    </source>
</evidence>
<feature type="transmembrane region" description="Helical" evidence="6">
    <location>
        <begin position="286"/>
        <end position="314"/>
    </location>
</feature>
<feature type="transmembrane region" description="Helical" evidence="6">
    <location>
        <begin position="150"/>
        <end position="172"/>
    </location>
</feature>
<comment type="subcellular location">
    <subcellularLocation>
        <location evidence="1">Membrane</location>
        <topology evidence="1">Multi-pass membrane protein</topology>
    </subcellularLocation>
</comment>
<evidence type="ECO:0000256" key="1">
    <source>
        <dbReference type="ARBA" id="ARBA00004141"/>
    </source>
</evidence>
<evidence type="ECO:0000313" key="9">
    <source>
        <dbReference type="Proteomes" id="UP000509510"/>
    </source>
</evidence>
<name>A0A7H8QPM7_TALRU</name>
<feature type="transmembrane region" description="Helical" evidence="6">
    <location>
        <begin position="466"/>
        <end position="486"/>
    </location>
</feature>
<dbReference type="GO" id="GO:0022857">
    <property type="term" value="F:transmembrane transporter activity"/>
    <property type="evidence" value="ECO:0007669"/>
    <property type="project" value="InterPro"/>
</dbReference>
<dbReference type="Pfam" id="PF07690">
    <property type="entry name" value="MFS_1"/>
    <property type="match status" value="1"/>
</dbReference>
<evidence type="ECO:0000313" key="8">
    <source>
        <dbReference type="EMBL" id="QKX55914.1"/>
    </source>
</evidence>
<organism evidence="8 9">
    <name type="scientific">Talaromyces rugulosus</name>
    <name type="common">Penicillium rugulosum</name>
    <dbReference type="NCBI Taxonomy" id="121627"/>
    <lineage>
        <taxon>Eukaryota</taxon>
        <taxon>Fungi</taxon>
        <taxon>Dikarya</taxon>
        <taxon>Ascomycota</taxon>
        <taxon>Pezizomycotina</taxon>
        <taxon>Eurotiomycetes</taxon>
        <taxon>Eurotiomycetidae</taxon>
        <taxon>Eurotiales</taxon>
        <taxon>Trichocomaceae</taxon>
        <taxon>Talaromyces</taxon>
        <taxon>Talaromyces sect. Islandici</taxon>
    </lineage>
</organism>
<feature type="transmembrane region" description="Helical" evidence="6">
    <location>
        <begin position="184"/>
        <end position="205"/>
    </location>
</feature>
<proteinExistence type="predicted"/>
<dbReference type="Gene3D" id="1.20.1250.20">
    <property type="entry name" value="MFS general substrate transporter like domains"/>
    <property type="match status" value="1"/>
</dbReference>
<dbReference type="GeneID" id="55990519"/>
<dbReference type="GO" id="GO:0042908">
    <property type="term" value="P:xenobiotic transport"/>
    <property type="evidence" value="ECO:0007669"/>
    <property type="project" value="UniProtKB-ARBA"/>
</dbReference>
<feature type="transmembrane region" description="Helical" evidence="6">
    <location>
        <begin position="57"/>
        <end position="77"/>
    </location>
</feature>
<feature type="transmembrane region" description="Helical" evidence="6">
    <location>
        <begin position="97"/>
        <end position="113"/>
    </location>
</feature>
<dbReference type="PANTHER" id="PTHR23502">
    <property type="entry name" value="MAJOR FACILITATOR SUPERFAMILY"/>
    <property type="match status" value="1"/>
</dbReference>
<keyword evidence="3 6" id="KW-1133">Transmembrane helix</keyword>